<dbReference type="GO" id="GO:0042254">
    <property type="term" value="P:ribosome biogenesis"/>
    <property type="evidence" value="ECO:0007669"/>
    <property type="project" value="UniProtKB-KW"/>
</dbReference>
<dbReference type="InterPro" id="IPR051639">
    <property type="entry name" value="BCD1"/>
</dbReference>
<evidence type="ECO:0000256" key="7">
    <source>
        <dbReference type="ARBA" id="ARBA00022843"/>
    </source>
</evidence>
<comment type="similarity">
    <text evidence="9">Belongs to the BCD1 family.</text>
</comment>
<comment type="function">
    <text evidence="8">Required for box C/D snoRNAs accumulation involved in snoRNA processing, snoRNA transport to the nucleolus and ribosome biogenesis.</text>
</comment>
<evidence type="ECO:0000256" key="4">
    <source>
        <dbReference type="ARBA" id="ARBA00022723"/>
    </source>
</evidence>
<comment type="caution">
    <text evidence="16">The sequence shown here is derived from an EMBL/GenBank/DDBJ whole genome shotgun (WGS) entry which is preliminary data.</text>
</comment>
<dbReference type="InterPro" id="IPR057721">
    <property type="entry name" value="BCD1_alpha/beta"/>
</dbReference>
<keyword evidence="3" id="KW-0597">Phosphoprotein</keyword>
<keyword evidence="2" id="KW-0690">Ribosome biogenesis</keyword>
<sequence length="312" mass="35764">MDEHTETATASHCDSQSESKTTAAAVVKCEVCETGEARYRCPGCLVRTCSLPCVKEHKECSGCNGKRDKTAYVPIDEFTETHLLSDYRLLEDTSRKAELTHQDAFKFNPGRQPFRVATFVKQARKRGVDLRLMPYPMTRRKINTSMFHYGLPDSQRLQDTVEKHIQFHIKRSPQCAVSQSDNPGTQPECGNSQTDSADTPTSLGRYTVQGGRNYCIFMRVEGLQANKERYYELDKSQNLCDNLKGKRLIEFPTLHVVPSHQGDQYMLLSKEEAEEIRDSIQRNQRRGKRPVQTQPEYKEEDLLNPWSRIFSS</sequence>
<evidence type="ECO:0000256" key="14">
    <source>
        <dbReference type="SAM" id="MobiDB-lite"/>
    </source>
</evidence>
<proteinExistence type="inferred from homology"/>
<dbReference type="InterPro" id="IPR007529">
    <property type="entry name" value="Znf_HIT"/>
</dbReference>
<feature type="region of interest" description="Disordered" evidence="14">
    <location>
        <begin position="277"/>
        <end position="312"/>
    </location>
</feature>
<feature type="region of interest" description="Disordered" evidence="14">
    <location>
        <begin position="172"/>
        <end position="202"/>
    </location>
</feature>
<keyword evidence="17" id="KW-1185">Reference proteome</keyword>
<feature type="domain" description="HIT-type" evidence="15">
    <location>
        <begin position="29"/>
        <end position="63"/>
    </location>
</feature>
<evidence type="ECO:0000256" key="13">
    <source>
        <dbReference type="PROSITE-ProRule" id="PRU00453"/>
    </source>
</evidence>
<evidence type="ECO:0000256" key="1">
    <source>
        <dbReference type="ARBA" id="ARBA00022499"/>
    </source>
</evidence>
<comment type="subunit">
    <text evidence="10">Interacts with FBL, SNU13, NOP58, NUFIP1, RUVBL1, RUVBL2 and TAF9. Interacts (via HIT-type zinc finger) with the RUVBL1/RUVBL2 complex in the presence of ADP.</text>
</comment>
<dbReference type="Gene3D" id="3.30.60.190">
    <property type="match status" value="1"/>
</dbReference>
<evidence type="ECO:0000256" key="6">
    <source>
        <dbReference type="ARBA" id="ARBA00022833"/>
    </source>
</evidence>
<evidence type="ECO:0000256" key="3">
    <source>
        <dbReference type="ARBA" id="ARBA00022553"/>
    </source>
</evidence>
<dbReference type="CDD" id="cd23023">
    <property type="entry name" value="zf-HIT_BCD1"/>
    <property type="match status" value="1"/>
</dbReference>
<evidence type="ECO:0000259" key="15">
    <source>
        <dbReference type="PROSITE" id="PS51083"/>
    </source>
</evidence>
<dbReference type="FunFam" id="3.30.60.190:FF:000001">
    <property type="entry name" value="box C/D snoRNA protein 1"/>
    <property type="match status" value="1"/>
</dbReference>
<keyword evidence="7" id="KW-0832">Ubl conjugation</keyword>
<name>A0ABD0M1G9_9CAEN</name>
<evidence type="ECO:0000256" key="5">
    <source>
        <dbReference type="ARBA" id="ARBA00022771"/>
    </source>
</evidence>
<evidence type="ECO:0000256" key="10">
    <source>
        <dbReference type="ARBA" id="ARBA00061949"/>
    </source>
</evidence>
<dbReference type="Pfam" id="PF04438">
    <property type="entry name" value="zf-HIT"/>
    <property type="match status" value="1"/>
</dbReference>
<dbReference type="SUPFAM" id="SSF144232">
    <property type="entry name" value="HIT/MYND zinc finger-like"/>
    <property type="match status" value="1"/>
</dbReference>
<dbReference type="Pfam" id="PF25790">
    <property type="entry name" value="BCD1"/>
    <property type="match status" value="1"/>
</dbReference>
<keyword evidence="1" id="KW-1017">Isopeptide bond</keyword>
<protein>
    <recommendedName>
        <fullName evidence="11">Box C/D snoRNA protein 1</fullName>
    </recommendedName>
    <alternativeName>
        <fullName evidence="12">Zinc finger HIT domain-containing protein 6</fullName>
    </alternativeName>
</protein>
<evidence type="ECO:0000256" key="8">
    <source>
        <dbReference type="ARBA" id="ARBA00049598"/>
    </source>
</evidence>
<dbReference type="PANTHER" id="PTHR13483:SF3">
    <property type="entry name" value="BOX C_D SNORNA PROTEIN 1"/>
    <property type="match status" value="1"/>
</dbReference>
<dbReference type="GO" id="GO:0008270">
    <property type="term" value="F:zinc ion binding"/>
    <property type="evidence" value="ECO:0007669"/>
    <property type="project" value="UniProtKB-UniRule"/>
</dbReference>
<dbReference type="AlphaFoldDB" id="A0ABD0M1G9"/>
<dbReference type="PANTHER" id="PTHR13483">
    <property type="entry name" value="BOX C_D SNORNA PROTEIN 1-RELATED"/>
    <property type="match status" value="1"/>
</dbReference>
<organism evidence="16 17">
    <name type="scientific">Batillaria attramentaria</name>
    <dbReference type="NCBI Taxonomy" id="370345"/>
    <lineage>
        <taxon>Eukaryota</taxon>
        <taxon>Metazoa</taxon>
        <taxon>Spiralia</taxon>
        <taxon>Lophotrochozoa</taxon>
        <taxon>Mollusca</taxon>
        <taxon>Gastropoda</taxon>
        <taxon>Caenogastropoda</taxon>
        <taxon>Sorbeoconcha</taxon>
        <taxon>Cerithioidea</taxon>
        <taxon>Batillariidae</taxon>
        <taxon>Batillaria</taxon>
    </lineage>
</organism>
<keyword evidence="6" id="KW-0862">Zinc</keyword>
<dbReference type="EMBL" id="JACVVK020000012">
    <property type="protein sequence ID" value="KAK7505143.1"/>
    <property type="molecule type" value="Genomic_DNA"/>
</dbReference>
<feature type="compositionally biased region" description="Polar residues" evidence="14">
    <location>
        <begin position="175"/>
        <end position="202"/>
    </location>
</feature>
<evidence type="ECO:0000256" key="11">
    <source>
        <dbReference type="ARBA" id="ARBA00068630"/>
    </source>
</evidence>
<evidence type="ECO:0000256" key="12">
    <source>
        <dbReference type="ARBA" id="ARBA00077531"/>
    </source>
</evidence>
<evidence type="ECO:0000256" key="9">
    <source>
        <dbReference type="ARBA" id="ARBA00049654"/>
    </source>
</evidence>
<evidence type="ECO:0000256" key="2">
    <source>
        <dbReference type="ARBA" id="ARBA00022517"/>
    </source>
</evidence>
<reference evidence="16 17" key="1">
    <citation type="journal article" date="2023" name="Sci. Data">
        <title>Genome assembly of the Korean intertidal mud-creeper Batillaria attramentaria.</title>
        <authorList>
            <person name="Patra A.K."/>
            <person name="Ho P.T."/>
            <person name="Jun S."/>
            <person name="Lee S.J."/>
            <person name="Kim Y."/>
            <person name="Won Y.J."/>
        </authorList>
    </citation>
    <scope>NUCLEOTIDE SEQUENCE [LARGE SCALE GENOMIC DNA]</scope>
    <source>
        <strain evidence="16">Wonlab-2016</strain>
    </source>
</reference>
<dbReference type="Proteomes" id="UP001519460">
    <property type="component" value="Unassembled WGS sequence"/>
</dbReference>
<evidence type="ECO:0000313" key="17">
    <source>
        <dbReference type="Proteomes" id="UP001519460"/>
    </source>
</evidence>
<gene>
    <name evidence="16" type="ORF">BaRGS_00003713</name>
</gene>
<keyword evidence="4" id="KW-0479">Metal-binding</keyword>
<accession>A0ABD0M1G9</accession>
<evidence type="ECO:0000313" key="16">
    <source>
        <dbReference type="EMBL" id="KAK7505143.1"/>
    </source>
</evidence>
<keyword evidence="5 13" id="KW-0863">Zinc-finger</keyword>
<dbReference type="PROSITE" id="PS51083">
    <property type="entry name" value="ZF_HIT"/>
    <property type="match status" value="1"/>
</dbReference>